<name>A0A9W9U645_9EURO</name>
<keyword evidence="3" id="KW-0862">Zinc</keyword>
<evidence type="ECO:0000256" key="4">
    <source>
        <dbReference type="SAM" id="MobiDB-lite"/>
    </source>
</evidence>
<sequence length="377" mass="42071">MSVFDPNPPLRMSWRDKIPDLRVPYTKSFLGSTAMSDEPGVLFMGARSKRTPRQMSQESSDESHDTWHRHFHPPPPNATGSRPARLPPIRTPRDGFDFRRPAPLTSQEEDVIDLTNEPETPPQRTHAHPSESRTLSTSRPPRFGRNILADVVDLEEEADDDPGEGPSSSPEVQFVRATTRPRAQPPPRGQWDPVAMISSTLARGFRTRQDAEDRRMLSSVSLLHPRRVPPLHRLPTDHMIFSGDGSVLNGFGPGFLDYGHSSFEMRPPTPPEPRPQRQVYKAPSPAPEGFTRTLGEDDVAVCPNCEWELGTGEGKRQEIWVSKPCGHVYCGECAENRSMLKAKRAQAPQKTKPFAKCQVDGCGKPVSAPTAMIHLYL</sequence>
<dbReference type="InterPro" id="IPR038886">
    <property type="entry name" value="E3_SLX5/Rfp1"/>
</dbReference>
<evidence type="ECO:0000313" key="5">
    <source>
        <dbReference type="EMBL" id="KAJ5315680.1"/>
    </source>
</evidence>
<dbReference type="Proteomes" id="UP001147746">
    <property type="component" value="Unassembled WGS sequence"/>
</dbReference>
<reference evidence="5" key="2">
    <citation type="journal article" date="2023" name="IMA Fungus">
        <title>Comparative genomic study of the Penicillium genus elucidates a diverse pangenome and 15 lateral gene transfer events.</title>
        <authorList>
            <person name="Petersen C."/>
            <person name="Sorensen T."/>
            <person name="Nielsen M.R."/>
            <person name="Sondergaard T.E."/>
            <person name="Sorensen J.L."/>
            <person name="Fitzpatrick D.A."/>
            <person name="Frisvad J.C."/>
            <person name="Nielsen K.L."/>
        </authorList>
    </citation>
    <scope>NUCLEOTIDE SEQUENCE</scope>
    <source>
        <strain evidence="5">IBT 21472</strain>
    </source>
</reference>
<dbReference type="AlphaFoldDB" id="A0A9W9U645"/>
<accession>A0A9W9U645</accession>
<protein>
    <recommendedName>
        <fullName evidence="7">RING-type domain-containing protein</fullName>
    </recommendedName>
</protein>
<keyword evidence="1" id="KW-0479">Metal-binding</keyword>
<evidence type="ECO:0000256" key="2">
    <source>
        <dbReference type="ARBA" id="ARBA00022771"/>
    </source>
</evidence>
<dbReference type="EMBL" id="JAPZBO010000005">
    <property type="protein sequence ID" value="KAJ5315680.1"/>
    <property type="molecule type" value="Genomic_DNA"/>
</dbReference>
<organism evidence="5 6">
    <name type="scientific">Penicillium atrosanguineum</name>
    <dbReference type="NCBI Taxonomy" id="1132637"/>
    <lineage>
        <taxon>Eukaryota</taxon>
        <taxon>Fungi</taxon>
        <taxon>Dikarya</taxon>
        <taxon>Ascomycota</taxon>
        <taxon>Pezizomycotina</taxon>
        <taxon>Eurotiomycetes</taxon>
        <taxon>Eurotiomycetidae</taxon>
        <taxon>Eurotiales</taxon>
        <taxon>Aspergillaceae</taxon>
        <taxon>Penicillium</taxon>
    </lineage>
</organism>
<evidence type="ECO:0000256" key="3">
    <source>
        <dbReference type="ARBA" id="ARBA00022833"/>
    </source>
</evidence>
<dbReference type="GO" id="GO:0033768">
    <property type="term" value="C:SUMO-targeted ubiquitin ligase complex"/>
    <property type="evidence" value="ECO:0007669"/>
    <property type="project" value="TreeGrafter"/>
</dbReference>
<keyword evidence="2" id="KW-0863">Zinc-finger</keyword>
<dbReference type="InterPro" id="IPR017907">
    <property type="entry name" value="Znf_RING_CS"/>
</dbReference>
<dbReference type="PANTHER" id="PTHR28042">
    <property type="entry name" value="E3 UBIQUITIN-PROTEIN LIGASE COMPLEX SLX5-SLX8 SUBUNIT SLX5"/>
    <property type="match status" value="1"/>
</dbReference>
<keyword evidence="6" id="KW-1185">Reference proteome</keyword>
<gene>
    <name evidence="5" type="ORF">N7476_005987</name>
</gene>
<dbReference type="PROSITE" id="PS00518">
    <property type="entry name" value="ZF_RING_1"/>
    <property type="match status" value="1"/>
</dbReference>
<dbReference type="GO" id="GO:0004842">
    <property type="term" value="F:ubiquitin-protein transferase activity"/>
    <property type="evidence" value="ECO:0007669"/>
    <property type="project" value="TreeGrafter"/>
</dbReference>
<reference evidence="5" key="1">
    <citation type="submission" date="2022-12" db="EMBL/GenBank/DDBJ databases">
        <authorList>
            <person name="Petersen C."/>
        </authorList>
    </citation>
    <scope>NUCLEOTIDE SEQUENCE</scope>
    <source>
        <strain evidence="5">IBT 21472</strain>
    </source>
</reference>
<feature type="region of interest" description="Disordered" evidence="4">
    <location>
        <begin position="46"/>
        <end position="145"/>
    </location>
</feature>
<dbReference type="GO" id="GO:0008270">
    <property type="term" value="F:zinc ion binding"/>
    <property type="evidence" value="ECO:0007669"/>
    <property type="project" value="UniProtKB-KW"/>
</dbReference>
<dbReference type="PANTHER" id="PTHR28042:SF1">
    <property type="entry name" value="E3 UBIQUITIN-PROTEIN LIGASE COMPLEX SLX5-SLX8 SUBUNIT SLX5"/>
    <property type="match status" value="1"/>
</dbReference>
<feature type="compositionally biased region" description="Basic and acidic residues" evidence="4">
    <location>
        <begin position="91"/>
        <end position="100"/>
    </location>
</feature>
<evidence type="ECO:0000256" key="1">
    <source>
        <dbReference type="ARBA" id="ARBA00022723"/>
    </source>
</evidence>
<comment type="caution">
    <text evidence="5">The sequence shown here is derived from an EMBL/GenBank/DDBJ whole genome shotgun (WGS) entry which is preliminary data.</text>
</comment>
<evidence type="ECO:0000313" key="6">
    <source>
        <dbReference type="Proteomes" id="UP001147746"/>
    </source>
</evidence>
<proteinExistence type="predicted"/>
<evidence type="ECO:0008006" key="7">
    <source>
        <dbReference type="Google" id="ProtNLM"/>
    </source>
</evidence>
<feature type="region of interest" description="Disordered" evidence="4">
    <location>
        <begin position="263"/>
        <end position="284"/>
    </location>
</feature>